<accession>A0A517LCF0</accession>
<keyword evidence="3" id="KW-1185">Reference proteome</keyword>
<name>A0A517LCF0_9PEZI</name>
<evidence type="ECO:0000256" key="1">
    <source>
        <dbReference type="SAM" id="SignalP"/>
    </source>
</evidence>
<organism evidence="2 3">
    <name type="scientific">Venturia effusa</name>
    <dbReference type="NCBI Taxonomy" id="50376"/>
    <lineage>
        <taxon>Eukaryota</taxon>
        <taxon>Fungi</taxon>
        <taxon>Dikarya</taxon>
        <taxon>Ascomycota</taxon>
        <taxon>Pezizomycotina</taxon>
        <taxon>Dothideomycetes</taxon>
        <taxon>Pleosporomycetidae</taxon>
        <taxon>Venturiales</taxon>
        <taxon>Venturiaceae</taxon>
        <taxon>Venturia</taxon>
    </lineage>
</organism>
<reference evidence="2 3" key="1">
    <citation type="submission" date="2019-07" db="EMBL/GenBank/DDBJ databases">
        <title>Finished genome of Venturia effusa.</title>
        <authorList>
            <person name="Young C.A."/>
            <person name="Cox M.P."/>
            <person name="Ganley A.R.D."/>
            <person name="David W.J."/>
        </authorList>
    </citation>
    <scope>NUCLEOTIDE SEQUENCE [LARGE SCALE GENOMIC DNA]</scope>
    <source>
        <strain evidence="3">albino</strain>
    </source>
</reference>
<feature type="signal peptide" evidence="1">
    <location>
        <begin position="1"/>
        <end position="19"/>
    </location>
</feature>
<feature type="chain" id="PRO_5021963454" evidence="1">
    <location>
        <begin position="20"/>
        <end position="182"/>
    </location>
</feature>
<sequence>MRSQFIPAIFLALLAPILAATSSTPLSLARRGGPKCDKAGNKMMKNGFGTEQCMQPGKICVDYCDNPGFRAPCVLNTCVDQMACTNVPKASPVYKKMTSFRQVGKTSNAADKYKGKYDYYEDDMVYCVLFTKPDCKGDKYALPNFMNDFGEVSSSGSDAMASFQCWNPEKWVYGGKYEPDHK</sequence>
<evidence type="ECO:0000313" key="2">
    <source>
        <dbReference type="EMBL" id="QDS73315.1"/>
    </source>
</evidence>
<dbReference type="Proteomes" id="UP000316270">
    <property type="component" value="Chromosome 9"/>
</dbReference>
<proteinExistence type="predicted"/>
<keyword evidence="1" id="KW-0732">Signal</keyword>
<evidence type="ECO:0000313" key="3">
    <source>
        <dbReference type="Proteomes" id="UP000316270"/>
    </source>
</evidence>
<gene>
    <name evidence="2" type="ORF">FKW77_006283</name>
</gene>
<dbReference type="EMBL" id="CP042193">
    <property type="protein sequence ID" value="QDS73315.1"/>
    <property type="molecule type" value="Genomic_DNA"/>
</dbReference>
<protein>
    <submittedName>
        <fullName evidence="2">Uncharacterized protein</fullName>
    </submittedName>
</protein>
<dbReference type="AlphaFoldDB" id="A0A517LCF0"/>